<protein>
    <submittedName>
        <fullName evidence="2">Uncharacterized protein</fullName>
    </submittedName>
</protein>
<keyword evidence="3" id="KW-1185">Reference proteome</keyword>
<reference evidence="2 3" key="1">
    <citation type="submission" date="2017-05" db="EMBL/GenBank/DDBJ databases">
        <authorList>
            <person name="Varghese N."/>
            <person name="Submissions S."/>
        </authorList>
    </citation>
    <scope>NUCLEOTIDE SEQUENCE [LARGE SCALE GENOMIC DNA]</scope>
    <source>
        <strain evidence="2 3">DSM 45139</strain>
    </source>
</reference>
<proteinExistence type="predicted"/>
<gene>
    <name evidence="2" type="ORF">SAMN06265174_102425</name>
</gene>
<feature type="transmembrane region" description="Helical" evidence="1">
    <location>
        <begin position="6"/>
        <end position="25"/>
    </location>
</feature>
<keyword evidence="1" id="KW-0472">Membrane</keyword>
<keyword evidence="1" id="KW-1133">Transmembrane helix</keyword>
<accession>A0ABY1MZU4</accession>
<dbReference type="RefSeq" id="WP_276507517.1">
    <property type="nucleotide sequence ID" value="NZ_BAAAQH010000005.1"/>
</dbReference>
<dbReference type="EMBL" id="FXTG01000002">
    <property type="protein sequence ID" value="SMO57628.1"/>
    <property type="molecule type" value="Genomic_DNA"/>
</dbReference>
<organism evidence="2 3">
    <name type="scientific">Dietzia kunjamensis subsp. schimae</name>
    <dbReference type="NCBI Taxonomy" id="498198"/>
    <lineage>
        <taxon>Bacteria</taxon>
        <taxon>Bacillati</taxon>
        <taxon>Actinomycetota</taxon>
        <taxon>Actinomycetes</taxon>
        <taxon>Mycobacteriales</taxon>
        <taxon>Dietziaceae</taxon>
        <taxon>Dietzia</taxon>
    </lineage>
</organism>
<comment type="caution">
    <text evidence="2">The sequence shown here is derived from an EMBL/GenBank/DDBJ whole genome shotgun (WGS) entry which is preliminary data.</text>
</comment>
<evidence type="ECO:0000313" key="2">
    <source>
        <dbReference type="EMBL" id="SMO57628.1"/>
    </source>
</evidence>
<dbReference type="Proteomes" id="UP000315460">
    <property type="component" value="Unassembled WGS sequence"/>
</dbReference>
<keyword evidence="1" id="KW-0812">Transmembrane</keyword>
<sequence>MVEIVLTVVGVALIVVVLMDVFHTLMHPGGTGYLSPWPEFHNF</sequence>
<evidence type="ECO:0000256" key="1">
    <source>
        <dbReference type="SAM" id="Phobius"/>
    </source>
</evidence>
<evidence type="ECO:0000313" key="3">
    <source>
        <dbReference type="Proteomes" id="UP000315460"/>
    </source>
</evidence>
<name>A0ABY1MZU4_9ACTN</name>